<evidence type="ECO:0000256" key="6">
    <source>
        <dbReference type="ARBA" id="ARBA00023136"/>
    </source>
</evidence>
<keyword evidence="3" id="KW-1003">Cell membrane</keyword>
<feature type="transmembrane region" description="Helical" evidence="7">
    <location>
        <begin position="262"/>
        <end position="282"/>
    </location>
</feature>
<dbReference type="Gene3D" id="1.10.3430.10">
    <property type="entry name" value="Ammonium transporter AmtB like domains"/>
    <property type="match status" value="1"/>
</dbReference>
<dbReference type="PANTHER" id="PTHR10464:SF4">
    <property type="entry name" value="UREA TRANSPORTER"/>
    <property type="match status" value="1"/>
</dbReference>
<dbReference type="InterPro" id="IPR029020">
    <property type="entry name" value="Ammonium/urea_transptr"/>
</dbReference>
<protein>
    <submittedName>
        <fullName evidence="8">Urea transporter</fullName>
    </submittedName>
</protein>
<keyword evidence="5 7" id="KW-1133">Transmembrane helix</keyword>
<sequence>MRSLVQYLLCSTLNGFTQIFLQRHQGCGLLIALAIGFNDHRLLYGALIGVITANAMARCHGYLRADIESGLYGYNAALLGLMITWLLGFTPSAILLTAALSALSSSLQHLLLGHMRERQGLAGYTLPFVLIGWTVLALCTHADSANVRPLTEHSLNQWSALEGILRGMAQVILLSDPLAGLCVFAGLLVSDRRGACWALCGSAVGIYAALLISAAEADALEGLASYNPALAALALSQVHRSSLAPTLGIVLSIIGGQVFGRFGIPPLTMPFILACWAVTLTMRHSQRQPHLQPAG</sequence>
<dbReference type="Proteomes" id="UP000269774">
    <property type="component" value="Unassembled WGS sequence"/>
</dbReference>
<dbReference type="EMBL" id="RFFM01000002">
    <property type="protein sequence ID" value="RMH90177.1"/>
    <property type="molecule type" value="Genomic_DNA"/>
</dbReference>
<dbReference type="InterPro" id="IPR004937">
    <property type="entry name" value="Urea_transporter"/>
</dbReference>
<evidence type="ECO:0000256" key="7">
    <source>
        <dbReference type="SAM" id="Phobius"/>
    </source>
</evidence>
<gene>
    <name evidence="8" type="ORF">EA797_11750</name>
</gene>
<evidence type="ECO:0000256" key="5">
    <source>
        <dbReference type="ARBA" id="ARBA00022989"/>
    </source>
</evidence>
<organism evidence="8 9">
    <name type="scientific">Stutzerimonas zhaodongensis</name>
    <dbReference type="NCBI Taxonomy" id="1176257"/>
    <lineage>
        <taxon>Bacteria</taxon>
        <taxon>Pseudomonadati</taxon>
        <taxon>Pseudomonadota</taxon>
        <taxon>Gammaproteobacteria</taxon>
        <taxon>Pseudomonadales</taxon>
        <taxon>Pseudomonadaceae</taxon>
        <taxon>Stutzerimonas</taxon>
    </lineage>
</organism>
<name>A0A3M2HVI3_9GAMM</name>
<dbReference type="PANTHER" id="PTHR10464">
    <property type="entry name" value="UREA TRANSPORTER"/>
    <property type="match status" value="1"/>
</dbReference>
<comment type="similarity">
    <text evidence="2">Belongs to the urea transporter family.</text>
</comment>
<proteinExistence type="inferred from homology"/>
<feature type="transmembrane region" description="Helical" evidence="7">
    <location>
        <begin position="93"/>
        <end position="112"/>
    </location>
</feature>
<dbReference type="AlphaFoldDB" id="A0A3M2HVI3"/>
<evidence type="ECO:0000313" key="9">
    <source>
        <dbReference type="Proteomes" id="UP000269774"/>
    </source>
</evidence>
<comment type="caution">
    <text evidence="8">The sequence shown here is derived from an EMBL/GenBank/DDBJ whole genome shotgun (WGS) entry which is preliminary data.</text>
</comment>
<evidence type="ECO:0000256" key="2">
    <source>
        <dbReference type="ARBA" id="ARBA00005914"/>
    </source>
</evidence>
<reference evidence="8 9" key="1">
    <citation type="submission" date="2018-10" db="EMBL/GenBank/DDBJ databases">
        <title>Pseudomonas zhaodongensis NEAU-ST5-21(T) genome.</title>
        <authorList>
            <person name="Peng J."/>
            <person name="Liu Z.-P."/>
        </authorList>
    </citation>
    <scope>NUCLEOTIDE SEQUENCE [LARGE SCALE GENOMIC DNA]</scope>
    <source>
        <strain evidence="8 9">NEAU-ST5-21</strain>
    </source>
</reference>
<dbReference type="RefSeq" id="WP_122165367.1">
    <property type="nucleotide sequence ID" value="NZ_JAMOIB010000002.1"/>
</dbReference>
<dbReference type="Pfam" id="PF03253">
    <property type="entry name" value="UT"/>
    <property type="match status" value="1"/>
</dbReference>
<dbReference type="GO" id="GO:0005886">
    <property type="term" value="C:plasma membrane"/>
    <property type="evidence" value="ECO:0007669"/>
    <property type="project" value="UniProtKB-SubCell"/>
</dbReference>
<keyword evidence="4 7" id="KW-0812">Transmembrane</keyword>
<evidence type="ECO:0000256" key="1">
    <source>
        <dbReference type="ARBA" id="ARBA00004651"/>
    </source>
</evidence>
<feature type="transmembrane region" description="Helical" evidence="7">
    <location>
        <begin position="164"/>
        <end position="189"/>
    </location>
</feature>
<keyword evidence="9" id="KW-1185">Reference proteome</keyword>
<keyword evidence="6 7" id="KW-0472">Membrane</keyword>
<comment type="subcellular location">
    <subcellularLocation>
        <location evidence="1">Cell membrane</location>
        <topology evidence="1">Multi-pass membrane protein</topology>
    </subcellularLocation>
</comment>
<accession>A0A3M2HVI3</accession>
<dbReference type="GO" id="GO:0015204">
    <property type="term" value="F:urea transmembrane transporter activity"/>
    <property type="evidence" value="ECO:0007669"/>
    <property type="project" value="InterPro"/>
</dbReference>
<feature type="transmembrane region" description="Helical" evidence="7">
    <location>
        <begin position="124"/>
        <end position="144"/>
    </location>
</feature>
<evidence type="ECO:0000256" key="4">
    <source>
        <dbReference type="ARBA" id="ARBA00022692"/>
    </source>
</evidence>
<evidence type="ECO:0000313" key="8">
    <source>
        <dbReference type="EMBL" id="RMH90177.1"/>
    </source>
</evidence>
<evidence type="ECO:0000256" key="3">
    <source>
        <dbReference type="ARBA" id="ARBA00022475"/>
    </source>
</evidence>
<feature type="transmembrane region" description="Helical" evidence="7">
    <location>
        <begin position="196"/>
        <end position="215"/>
    </location>
</feature>
<dbReference type="OrthoDB" id="7029558at2"/>